<gene>
    <name evidence="1" type="ORF">BT96DRAFT_919647</name>
</gene>
<dbReference type="AlphaFoldDB" id="A0A6A4HU90"/>
<dbReference type="EMBL" id="ML769459">
    <property type="protein sequence ID" value="KAE9400255.1"/>
    <property type="molecule type" value="Genomic_DNA"/>
</dbReference>
<protein>
    <submittedName>
        <fullName evidence="1">Uncharacterized protein</fullName>
    </submittedName>
</protein>
<dbReference type="Proteomes" id="UP000799118">
    <property type="component" value="Unassembled WGS sequence"/>
</dbReference>
<accession>A0A6A4HU90</accession>
<organism evidence="1 2">
    <name type="scientific">Gymnopus androsaceus JB14</name>
    <dbReference type="NCBI Taxonomy" id="1447944"/>
    <lineage>
        <taxon>Eukaryota</taxon>
        <taxon>Fungi</taxon>
        <taxon>Dikarya</taxon>
        <taxon>Basidiomycota</taxon>
        <taxon>Agaricomycotina</taxon>
        <taxon>Agaricomycetes</taxon>
        <taxon>Agaricomycetidae</taxon>
        <taxon>Agaricales</taxon>
        <taxon>Marasmiineae</taxon>
        <taxon>Omphalotaceae</taxon>
        <taxon>Gymnopus</taxon>
    </lineage>
</organism>
<evidence type="ECO:0000313" key="1">
    <source>
        <dbReference type="EMBL" id="KAE9400255.1"/>
    </source>
</evidence>
<reference evidence="1" key="1">
    <citation type="journal article" date="2019" name="Environ. Microbiol.">
        <title>Fungal ecological strategies reflected in gene transcription - a case study of two litter decomposers.</title>
        <authorList>
            <person name="Barbi F."/>
            <person name="Kohler A."/>
            <person name="Barry K."/>
            <person name="Baskaran P."/>
            <person name="Daum C."/>
            <person name="Fauchery L."/>
            <person name="Ihrmark K."/>
            <person name="Kuo A."/>
            <person name="LaButti K."/>
            <person name="Lipzen A."/>
            <person name="Morin E."/>
            <person name="Grigoriev I.V."/>
            <person name="Henrissat B."/>
            <person name="Lindahl B."/>
            <person name="Martin F."/>
        </authorList>
    </citation>
    <scope>NUCLEOTIDE SEQUENCE</scope>
    <source>
        <strain evidence="1">JB14</strain>
    </source>
</reference>
<keyword evidence="2" id="KW-1185">Reference proteome</keyword>
<dbReference type="OrthoDB" id="3067133at2759"/>
<evidence type="ECO:0000313" key="2">
    <source>
        <dbReference type="Proteomes" id="UP000799118"/>
    </source>
</evidence>
<proteinExistence type="predicted"/>
<name>A0A6A4HU90_9AGAR</name>
<sequence length="536" mass="61049">MSTYHDIQILKRRALSGRPDSKLAVHELCSALIESDDPYTIVDTLPAVTRFLSDHRPPPVNKDLVLDLNNVSLESQPIIVALSVFTAIQRGAATSVEIPPLQTSAMLCLRKNWVDLFAWSSFLVKSFVERDLDLHQALTRIGYEVLRTVLELFSTLQMLGGIRSQEIRAIEEAGDLFVRVHLYALFVEPSMVSDTMWVADEFSAIMVDEFLNDWDDLWGGIYLRNVQNFNPVFIPAIARILCRLTLDRPLNYNMLPGRFQVLCNVIARSDAFNGGLLQHRTVYFTTHLIRHVSKVLSHPETGPVSLNNLHIIRTWRWSVQYLFLAFSYDGYDSIILAVESGLLKALWRFSKIAMEKSNQGTLSLGIPELFGNLVGLIQASTIYRSIHKPLDSLLSKAPLNEVVESTDGSLEPENLWGLFKSLVLYRSDLRKQLEVTKIKLCSNVERCIDWVKKLHDGLPRTVEERDLKLARSSIELELWAARSHLLQRQIDHPKRSADDVLINLVDFSTLHGRWLWTSGPWMRPGKPCRMSIGILR</sequence>